<dbReference type="OrthoDB" id="7832001at2759"/>
<dbReference type="Pfam" id="PF00400">
    <property type="entry name" value="WD40"/>
    <property type="match status" value="3"/>
</dbReference>
<sequence>MSSLPPADFEDPCSPPPLRARPLYSTTTQPTDDSDELSKTPTASSSSMCQLAPSPLNGGGSVPSQLSASRPVPHQPPSLSTLQLDDSRPSSPLPTPGLDGSSSTSANGAAGAGAGDVPLPTLLSTLTANDGESILVLVVDEEPNTTRTNAGLGVGGAGAKEMGRVYGGSQGGAIHVWDLSTLSLRARLTGHTGAVLALQLVKERDWLISASGDGTIRVWHLPSLTPLYLIHPPHDNVGDIFSLAWVPFDLLGAEGAGKGRGQGHGKGKGRLYAGCQDTSIMWIDLPPSFHLEALSTLPPGSPSLPLSSLSTSARSSPPIHRAPNKFFDSLNARDWSRSGSAKPSHSSSATSLVGLARESGEDGGEGSKKDEHVVELQFRLDNVEVCAHYGYVYCLLLGKSNDQTVLVSGSGDELLRLWSPSLTPSHPSPSPSVPSSTAHHSSALTPVATLESSSGDAVLAVAGRENTVFAGHQGGVVKVWDLDTFTCVRTLRPHHHDILTLTLLGPPSSPTLFSGASDGTIQRWDRGFNLVQSWEGHQGIVLASTSTGGAGLGAGGGGFGRRLLTGGSDNVLKIWDFPDEENSALMSPGGETGEEVNRGFQGEMFHTLSKLISFRTIADDSHREECRQGAGFLKRVLRGLGGETHLLPGAPSKNPLILATFRPLPPPSTTRPSPLAPSPPSAPPPKRRKRILVYGHYDVVSAAPSTWTTHPFKLEGKDGWLYGRGVSDNKGPMLAVAAAVGELRRKGELEVEVVMLVEGEEETGSAGFQEAVRRNRHLIGNIDVILVSNSYWIGEDVPCLTFGLRGVIHATLKISSDQPDLHSGMQGGVVSEPLVDMVRLLASLTDADGRVRIPGFLDDVRKLEKKESELYDAVIERCKEDKMEKLRKHSHVADPKRSLITRWRQPALSIHDVQSAGSNSKSLIPSWASAAVSIRIVPDQSLLAIIEQLKSHLAKSFGSLRTVNQLSIDINHVADWWLGDIDSPYFTAFASCIQAEWGIQPLFIREGGSIPSLPFLEREFGADAVHFPMGTSSDSAHLPDERIRTVNLEKGKSIVSEWLKMLGKMN</sequence>
<dbReference type="InterPro" id="IPR002933">
    <property type="entry name" value="Peptidase_M20"/>
</dbReference>
<dbReference type="Gene3D" id="3.40.630.10">
    <property type="entry name" value="Zn peptidases"/>
    <property type="match status" value="1"/>
</dbReference>
<feature type="compositionally biased region" description="Pro residues" evidence="8">
    <location>
        <begin position="663"/>
        <end position="684"/>
    </location>
</feature>
<dbReference type="PANTHER" id="PTHR43270">
    <property type="entry name" value="BETA-ALA-HIS DIPEPTIDASE"/>
    <property type="match status" value="1"/>
</dbReference>
<evidence type="ECO:0000256" key="2">
    <source>
        <dbReference type="ARBA" id="ARBA00022574"/>
    </source>
</evidence>
<dbReference type="InterPro" id="IPR017149">
    <property type="entry name" value="GSH_degradosome_Dug2"/>
</dbReference>
<name>A0A1Y2E9X6_9BASI</name>
<gene>
    <name evidence="10" type="ORF">BCR35DRAFT_294767</name>
</gene>
<feature type="region of interest" description="Disordered" evidence="8">
    <location>
        <begin position="305"/>
        <end position="325"/>
    </location>
</feature>
<feature type="domain" description="Peptidase M20 dimerisation" evidence="9">
    <location>
        <begin position="803"/>
        <end position="955"/>
    </location>
</feature>
<dbReference type="GO" id="GO:0006508">
    <property type="term" value="P:proteolysis"/>
    <property type="evidence" value="ECO:0007669"/>
    <property type="project" value="UniProtKB-KW"/>
</dbReference>
<keyword evidence="3" id="KW-0645">Protease</keyword>
<feature type="region of interest" description="Disordered" evidence="8">
    <location>
        <begin position="662"/>
        <end position="687"/>
    </location>
</feature>
<dbReference type="PRINTS" id="PR00320">
    <property type="entry name" value="GPROTEINBRPT"/>
</dbReference>
<dbReference type="PANTHER" id="PTHR43270:SF8">
    <property type="entry name" value="DI- AND TRIPEPTIDASE DUG2-RELATED"/>
    <property type="match status" value="1"/>
</dbReference>
<dbReference type="InterPro" id="IPR036322">
    <property type="entry name" value="WD40_repeat_dom_sf"/>
</dbReference>
<dbReference type="Gene3D" id="3.30.70.360">
    <property type="match status" value="1"/>
</dbReference>
<evidence type="ECO:0000256" key="8">
    <source>
        <dbReference type="SAM" id="MobiDB-lite"/>
    </source>
</evidence>
<dbReference type="Pfam" id="PF07687">
    <property type="entry name" value="M20_dimer"/>
    <property type="match status" value="1"/>
</dbReference>
<evidence type="ECO:0000256" key="5">
    <source>
        <dbReference type="ARBA" id="ARBA00022737"/>
    </source>
</evidence>
<keyword evidence="2 7" id="KW-0853">WD repeat</keyword>
<dbReference type="InParanoid" id="A0A1Y2E9X6"/>
<dbReference type="SUPFAM" id="SSF53187">
    <property type="entry name" value="Zn-dependent exopeptidases"/>
    <property type="match status" value="1"/>
</dbReference>
<dbReference type="PROSITE" id="PS50082">
    <property type="entry name" value="WD_REPEATS_2"/>
    <property type="match status" value="2"/>
</dbReference>
<dbReference type="Proteomes" id="UP000193467">
    <property type="component" value="Unassembled WGS sequence"/>
</dbReference>
<feature type="region of interest" description="Disordered" evidence="8">
    <location>
        <begin position="422"/>
        <end position="447"/>
    </location>
</feature>
<dbReference type="GO" id="GO:0006751">
    <property type="term" value="P:glutathione catabolic process"/>
    <property type="evidence" value="ECO:0007669"/>
    <property type="project" value="InterPro"/>
</dbReference>
<dbReference type="InterPro" id="IPR001680">
    <property type="entry name" value="WD40_rpt"/>
</dbReference>
<dbReference type="PIRSF" id="PIRSF037237">
    <property type="entry name" value="Peptidase_WD_repeats_DUG2"/>
    <property type="match status" value="1"/>
</dbReference>
<feature type="region of interest" description="Disordered" evidence="8">
    <location>
        <begin position="1"/>
        <end position="112"/>
    </location>
</feature>
<feature type="compositionally biased region" description="Low complexity" evidence="8">
    <location>
        <begin position="305"/>
        <end position="318"/>
    </location>
</feature>
<keyword evidence="6" id="KW-0378">Hydrolase</keyword>
<organism evidence="10 11">
    <name type="scientific">Leucosporidium creatinivorum</name>
    <dbReference type="NCBI Taxonomy" id="106004"/>
    <lineage>
        <taxon>Eukaryota</taxon>
        <taxon>Fungi</taxon>
        <taxon>Dikarya</taxon>
        <taxon>Basidiomycota</taxon>
        <taxon>Pucciniomycotina</taxon>
        <taxon>Microbotryomycetes</taxon>
        <taxon>Leucosporidiales</taxon>
        <taxon>Leucosporidium</taxon>
    </lineage>
</organism>
<evidence type="ECO:0000313" key="11">
    <source>
        <dbReference type="Proteomes" id="UP000193467"/>
    </source>
</evidence>
<keyword evidence="4" id="KW-0479">Metal-binding</keyword>
<dbReference type="InterPro" id="IPR020472">
    <property type="entry name" value="WD40_PAC1"/>
</dbReference>
<feature type="repeat" description="WD" evidence="7">
    <location>
        <begin position="188"/>
        <end position="229"/>
    </location>
</feature>
<dbReference type="SUPFAM" id="SSF50978">
    <property type="entry name" value="WD40 repeat-like"/>
    <property type="match status" value="1"/>
</dbReference>
<feature type="compositionally biased region" description="Low complexity" evidence="8">
    <location>
        <begin position="433"/>
        <end position="443"/>
    </location>
</feature>
<reference evidence="10 11" key="1">
    <citation type="submission" date="2016-07" db="EMBL/GenBank/DDBJ databases">
        <title>Pervasive Adenine N6-methylation of Active Genes in Fungi.</title>
        <authorList>
            <consortium name="DOE Joint Genome Institute"/>
            <person name="Mondo S.J."/>
            <person name="Dannebaum R.O."/>
            <person name="Kuo R.C."/>
            <person name="Labutti K."/>
            <person name="Haridas S."/>
            <person name="Kuo A."/>
            <person name="Salamov A."/>
            <person name="Ahrendt S.R."/>
            <person name="Lipzen A."/>
            <person name="Sullivan W."/>
            <person name="Andreopoulos W.B."/>
            <person name="Clum A."/>
            <person name="Lindquist E."/>
            <person name="Daum C."/>
            <person name="Ramamoorthy G.K."/>
            <person name="Gryganskyi A."/>
            <person name="Culley D."/>
            <person name="Magnuson J.K."/>
            <person name="James T.Y."/>
            <person name="O'Malley M.A."/>
            <person name="Stajich J.E."/>
            <person name="Spatafora J.W."/>
            <person name="Visel A."/>
            <person name="Grigoriev I.V."/>
        </authorList>
    </citation>
    <scope>NUCLEOTIDE SEQUENCE [LARGE SCALE GENOMIC DNA]</scope>
    <source>
        <strain evidence="10 11">62-1032</strain>
    </source>
</reference>
<dbReference type="InterPro" id="IPR011650">
    <property type="entry name" value="Peptidase_M20_dimer"/>
</dbReference>
<evidence type="ECO:0000256" key="7">
    <source>
        <dbReference type="PROSITE-ProRule" id="PRU00221"/>
    </source>
</evidence>
<evidence type="ECO:0000256" key="1">
    <source>
        <dbReference type="ARBA" id="ARBA00006247"/>
    </source>
</evidence>
<dbReference type="PROSITE" id="PS50294">
    <property type="entry name" value="WD_REPEATS_REGION"/>
    <property type="match status" value="1"/>
</dbReference>
<evidence type="ECO:0000259" key="9">
    <source>
        <dbReference type="Pfam" id="PF07687"/>
    </source>
</evidence>
<evidence type="ECO:0000313" key="10">
    <source>
        <dbReference type="EMBL" id="ORY68046.1"/>
    </source>
</evidence>
<dbReference type="Pfam" id="PF01546">
    <property type="entry name" value="Peptidase_M20"/>
    <property type="match status" value="1"/>
</dbReference>
<comment type="similarity">
    <text evidence="1">Belongs to the peptidase M20A family.</text>
</comment>
<evidence type="ECO:0000256" key="3">
    <source>
        <dbReference type="ARBA" id="ARBA00022670"/>
    </source>
</evidence>
<dbReference type="GO" id="GO:0008233">
    <property type="term" value="F:peptidase activity"/>
    <property type="evidence" value="ECO:0007669"/>
    <property type="project" value="UniProtKB-KW"/>
</dbReference>
<comment type="caution">
    <text evidence="10">The sequence shown here is derived from an EMBL/GenBank/DDBJ whole genome shotgun (WGS) entry which is preliminary data.</text>
</comment>
<dbReference type="STRING" id="106004.A0A1Y2E9X6"/>
<keyword evidence="11" id="KW-1185">Reference proteome</keyword>
<dbReference type="AlphaFoldDB" id="A0A1Y2E9X6"/>
<protein>
    <recommendedName>
        <fullName evidence="9">Peptidase M20 dimerisation domain-containing protein</fullName>
    </recommendedName>
</protein>
<dbReference type="SMART" id="SM00320">
    <property type="entry name" value="WD40"/>
    <property type="match status" value="7"/>
</dbReference>
<feature type="compositionally biased region" description="Polar residues" evidence="8">
    <location>
        <begin position="39"/>
        <end position="49"/>
    </location>
</feature>
<dbReference type="InterPro" id="IPR051458">
    <property type="entry name" value="Cyt/Met_Dipeptidase"/>
</dbReference>
<accession>A0A1Y2E9X6</accession>
<feature type="repeat" description="WD" evidence="7">
    <location>
        <begin position="560"/>
        <end position="585"/>
    </location>
</feature>
<dbReference type="InterPro" id="IPR015943">
    <property type="entry name" value="WD40/YVTN_repeat-like_dom_sf"/>
</dbReference>
<evidence type="ECO:0000256" key="6">
    <source>
        <dbReference type="ARBA" id="ARBA00022801"/>
    </source>
</evidence>
<dbReference type="Gene3D" id="2.130.10.10">
    <property type="entry name" value="YVTN repeat-like/Quinoprotein amine dehydrogenase"/>
    <property type="match status" value="2"/>
</dbReference>
<proteinExistence type="inferred from homology"/>
<dbReference type="EMBL" id="MCGR01000059">
    <property type="protein sequence ID" value="ORY68046.1"/>
    <property type="molecule type" value="Genomic_DNA"/>
</dbReference>
<keyword evidence="5" id="KW-0677">Repeat</keyword>
<feature type="compositionally biased region" description="Low complexity" evidence="8">
    <location>
        <begin position="100"/>
        <end position="109"/>
    </location>
</feature>
<dbReference type="GO" id="GO:0046872">
    <property type="term" value="F:metal ion binding"/>
    <property type="evidence" value="ECO:0007669"/>
    <property type="project" value="UniProtKB-KW"/>
</dbReference>
<evidence type="ECO:0000256" key="4">
    <source>
        <dbReference type="ARBA" id="ARBA00022723"/>
    </source>
</evidence>